<keyword evidence="4" id="KW-0808">Transferase</keyword>
<evidence type="ECO:0000256" key="1">
    <source>
        <dbReference type="ARBA" id="ARBA00004651"/>
    </source>
</evidence>
<keyword evidence="10" id="KW-1185">Reference proteome</keyword>
<feature type="transmembrane region" description="Helical" evidence="8">
    <location>
        <begin position="120"/>
        <end position="137"/>
    </location>
</feature>
<dbReference type="GO" id="GO:0016763">
    <property type="term" value="F:pentosyltransferase activity"/>
    <property type="evidence" value="ECO:0007669"/>
    <property type="project" value="TreeGrafter"/>
</dbReference>
<feature type="transmembrane region" description="Helical" evidence="8">
    <location>
        <begin position="96"/>
        <end position="114"/>
    </location>
</feature>
<evidence type="ECO:0000256" key="8">
    <source>
        <dbReference type="SAM" id="Phobius"/>
    </source>
</evidence>
<comment type="subcellular location">
    <subcellularLocation>
        <location evidence="1">Cell membrane</location>
        <topology evidence="1">Multi-pass membrane protein</topology>
    </subcellularLocation>
</comment>
<feature type="transmembrane region" description="Helical" evidence="8">
    <location>
        <begin position="351"/>
        <end position="372"/>
    </location>
</feature>
<feature type="transmembrane region" description="Helical" evidence="8">
    <location>
        <begin position="208"/>
        <end position="229"/>
    </location>
</feature>
<reference evidence="9 10" key="1">
    <citation type="submission" date="2020-02" db="EMBL/GenBank/DDBJ databases">
        <authorList>
            <person name="Zheng R.K."/>
            <person name="Sun C.M."/>
        </authorList>
    </citation>
    <scope>NUCLEOTIDE SEQUENCE [LARGE SCALE GENOMIC DNA]</scope>
    <source>
        <strain evidence="10">rifampicinis</strain>
    </source>
</reference>
<evidence type="ECO:0000256" key="4">
    <source>
        <dbReference type="ARBA" id="ARBA00022679"/>
    </source>
</evidence>
<evidence type="ECO:0000256" key="3">
    <source>
        <dbReference type="ARBA" id="ARBA00022676"/>
    </source>
</evidence>
<accession>A0A7S8E5J5</accession>
<feature type="transmembrane region" description="Helical" evidence="8">
    <location>
        <begin position="309"/>
        <end position="330"/>
    </location>
</feature>
<dbReference type="AlphaFoldDB" id="A0A7S8E5J5"/>
<protein>
    <recommendedName>
        <fullName evidence="11">Glycosyltransferase RgtA/B/C/D-like domain-containing protein</fullName>
    </recommendedName>
</protein>
<dbReference type="InterPro" id="IPR050297">
    <property type="entry name" value="LipidA_mod_glycosyltrf_83"/>
</dbReference>
<feature type="transmembrane region" description="Helical" evidence="8">
    <location>
        <begin position="282"/>
        <end position="303"/>
    </location>
</feature>
<dbReference type="GO" id="GO:0005886">
    <property type="term" value="C:plasma membrane"/>
    <property type="evidence" value="ECO:0007669"/>
    <property type="project" value="UniProtKB-SubCell"/>
</dbReference>
<evidence type="ECO:0000313" key="10">
    <source>
        <dbReference type="Proteomes" id="UP000594468"/>
    </source>
</evidence>
<feature type="transmembrane region" description="Helical" evidence="8">
    <location>
        <begin position="171"/>
        <end position="201"/>
    </location>
</feature>
<evidence type="ECO:0008006" key="11">
    <source>
        <dbReference type="Google" id="ProtNLM"/>
    </source>
</evidence>
<sequence length="537" mass="60152">MKRTIYRILMAAATLLLLAAFAIYVAYAINIIQFPYDYDQGEGFELVDTILYSQFQWPYQNTDDYPFYSSNYPPVFHILPVPFVWLFGPSYAYGRLLSFIGTLITAALIAYAINREGQRPWVAILCALAFLSSNMIYHNGPLFRQHMTMVLFETASVVLLTWAYPAHKWRYIALAFGFLILAGYTKQLAAITAIAVLMWLFLRSPRQAILWGIRFAVVGFAIFIGLTLATQGEWWRQAIVANVNHFDPIQALGLVKLWFQLHGALLIPAGLLVLYELYIDRLSLYSIWFVATTIFGVIGAGTWGAGDSYYATSITAMCILTGILFSRTLNHGWQFPDNFYVRALSPTLGPVARQLASTAFVIIPVAFIAYAISTFKMPTEGPIFGDVAAQLHIQPNVLGRHYDSASYDVLGYANIGHFTTAEDMEAGKQIVEIIQGTDGLVMSEDAGFELAAGRPVISNPTQLRNLYLNGEWNGTTLINMVENQEFALIILRASFYPDPMLQVVLERYTPQESISLNGFTYVFWRPAGEASTSEQTE</sequence>
<keyword evidence="3" id="KW-0328">Glycosyltransferase</keyword>
<evidence type="ECO:0000256" key="6">
    <source>
        <dbReference type="ARBA" id="ARBA00022989"/>
    </source>
</evidence>
<dbReference type="PANTHER" id="PTHR33908">
    <property type="entry name" value="MANNOSYLTRANSFERASE YKCB-RELATED"/>
    <property type="match status" value="1"/>
</dbReference>
<keyword evidence="5 8" id="KW-0812">Transmembrane</keyword>
<dbReference type="EMBL" id="CP062983">
    <property type="protein sequence ID" value="QPC80756.1"/>
    <property type="molecule type" value="Genomic_DNA"/>
</dbReference>
<organism evidence="9 10">
    <name type="scientific">Phototrophicus methaneseepsis</name>
    <dbReference type="NCBI Taxonomy" id="2710758"/>
    <lineage>
        <taxon>Bacteria</taxon>
        <taxon>Bacillati</taxon>
        <taxon>Chloroflexota</taxon>
        <taxon>Candidatus Thermofontia</taxon>
        <taxon>Phototrophicales</taxon>
        <taxon>Phototrophicaceae</taxon>
        <taxon>Phototrophicus</taxon>
    </lineage>
</organism>
<evidence type="ECO:0000256" key="7">
    <source>
        <dbReference type="ARBA" id="ARBA00023136"/>
    </source>
</evidence>
<dbReference type="KEGG" id="pmet:G4Y79_13660"/>
<keyword evidence="2" id="KW-1003">Cell membrane</keyword>
<keyword evidence="6 8" id="KW-1133">Transmembrane helix</keyword>
<keyword evidence="7 8" id="KW-0472">Membrane</keyword>
<feature type="transmembrane region" description="Helical" evidence="8">
    <location>
        <begin position="257"/>
        <end position="275"/>
    </location>
</feature>
<name>A0A7S8E5J5_9CHLR</name>
<evidence type="ECO:0000256" key="5">
    <source>
        <dbReference type="ARBA" id="ARBA00022692"/>
    </source>
</evidence>
<dbReference type="PANTHER" id="PTHR33908:SF11">
    <property type="entry name" value="MEMBRANE PROTEIN"/>
    <property type="match status" value="1"/>
</dbReference>
<gene>
    <name evidence="9" type="ORF">G4Y79_13660</name>
</gene>
<dbReference type="Proteomes" id="UP000594468">
    <property type="component" value="Chromosome"/>
</dbReference>
<dbReference type="GO" id="GO:0009103">
    <property type="term" value="P:lipopolysaccharide biosynthetic process"/>
    <property type="evidence" value="ECO:0007669"/>
    <property type="project" value="UniProtKB-ARBA"/>
</dbReference>
<proteinExistence type="predicted"/>
<evidence type="ECO:0000256" key="2">
    <source>
        <dbReference type="ARBA" id="ARBA00022475"/>
    </source>
</evidence>
<evidence type="ECO:0000313" key="9">
    <source>
        <dbReference type="EMBL" id="QPC80756.1"/>
    </source>
</evidence>